<dbReference type="AlphaFoldDB" id="A0A918GA01"/>
<dbReference type="RefSeq" id="WP_189209449.1">
    <property type="nucleotide sequence ID" value="NZ_BMRB01000001.1"/>
</dbReference>
<sequence length="71" mass="7675">MGSKRRLTLMAIDSRKIIPGRWGNLTSSLDFNARLSGDDAATCSFRLLTNLPNGPMGSAEKSSRITLGYGE</sequence>
<dbReference type="Proteomes" id="UP000660680">
    <property type="component" value="Unassembled WGS sequence"/>
</dbReference>
<reference evidence="1" key="2">
    <citation type="submission" date="2020-09" db="EMBL/GenBank/DDBJ databases">
        <authorList>
            <person name="Sun Q."/>
            <person name="Ohkuma M."/>
        </authorList>
    </citation>
    <scope>NUCLEOTIDE SEQUENCE</scope>
    <source>
        <strain evidence="1">JCM 3276</strain>
    </source>
</reference>
<reference evidence="1" key="1">
    <citation type="journal article" date="2014" name="Int. J. Syst. Evol. Microbiol.">
        <title>Complete genome sequence of Corynebacterium casei LMG S-19264T (=DSM 44701T), isolated from a smear-ripened cheese.</title>
        <authorList>
            <consortium name="US DOE Joint Genome Institute (JGI-PGF)"/>
            <person name="Walter F."/>
            <person name="Albersmeier A."/>
            <person name="Kalinowski J."/>
            <person name="Ruckert C."/>
        </authorList>
    </citation>
    <scope>NUCLEOTIDE SEQUENCE</scope>
    <source>
        <strain evidence="1">JCM 3276</strain>
    </source>
</reference>
<comment type="caution">
    <text evidence="1">The sequence shown here is derived from an EMBL/GenBank/DDBJ whole genome shotgun (WGS) entry which is preliminary data.</text>
</comment>
<proteinExistence type="predicted"/>
<evidence type="ECO:0000313" key="1">
    <source>
        <dbReference type="EMBL" id="GGS22818.1"/>
    </source>
</evidence>
<accession>A0A918GA01</accession>
<gene>
    <name evidence="1" type="ORF">GCM10010171_14580</name>
</gene>
<evidence type="ECO:0000313" key="2">
    <source>
        <dbReference type="Proteomes" id="UP000660680"/>
    </source>
</evidence>
<keyword evidence="2" id="KW-1185">Reference proteome</keyword>
<name>A0A918GA01_9PSEU</name>
<organism evidence="1 2">
    <name type="scientific">Actinokineospora fastidiosa</name>
    <dbReference type="NCBI Taxonomy" id="1816"/>
    <lineage>
        <taxon>Bacteria</taxon>
        <taxon>Bacillati</taxon>
        <taxon>Actinomycetota</taxon>
        <taxon>Actinomycetes</taxon>
        <taxon>Pseudonocardiales</taxon>
        <taxon>Pseudonocardiaceae</taxon>
        <taxon>Actinokineospora</taxon>
    </lineage>
</organism>
<dbReference type="EMBL" id="BMRB01000001">
    <property type="protein sequence ID" value="GGS22818.1"/>
    <property type="molecule type" value="Genomic_DNA"/>
</dbReference>
<protein>
    <submittedName>
        <fullName evidence="1">Uncharacterized protein</fullName>
    </submittedName>
</protein>